<sequence length="84" mass="9566">MAKVTLYYTQGCHLCEEALSLALCCVREGDILHQDILESEALVEKYQTSIPVLKSITTGKLLYWPFTQQQIQELVQEDGFNKNS</sequence>
<dbReference type="AlphaFoldDB" id="A0A162C6E7"/>
<protein>
    <recommendedName>
        <fullName evidence="3">Glutaredoxin</fullName>
    </recommendedName>
</protein>
<organism evidence="1 2">
    <name type="scientific">Pseudoalteromonas luteoviolacea S4060-1</name>
    <dbReference type="NCBI Taxonomy" id="1365257"/>
    <lineage>
        <taxon>Bacteria</taxon>
        <taxon>Pseudomonadati</taxon>
        <taxon>Pseudomonadota</taxon>
        <taxon>Gammaproteobacteria</taxon>
        <taxon>Alteromonadales</taxon>
        <taxon>Pseudoalteromonadaceae</taxon>
        <taxon>Pseudoalteromonas</taxon>
    </lineage>
</organism>
<dbReference type="RefSeq" id="WP_063382209.1">
    <property type="nucleotide sequence ID" value="NZ_AUXX01000036.1"/>
</dbReference>
<evidence type="ECO:0000313" key="1">
    <source>
        <dbReference type="EMBL" id="KZN62920.1"/>
    </source>
</evidence>
<reference evidence="1 2" key="1">
    <citation type="submission" date="2013-07" db="EMBL/GenBank/DDBJ databases">
        <title>Comparative Genomic and Metabolomic Analysis of Twelve Strains of Pseudoalteromonas luteoviolacea.</title>
        <authorList>
            <person name="Vynne N.G."/>
            <person name="Mansson M."/>
            <person name="Gram L."/>
        </authorList>
    </citation>
    <scope>NUCLEOTIDE SEQUENCE [LARGE SCALE GENOMIC DNA]</scope>
    <source>
        <strain evidence="1 2">S4060-1</strain>
    </source>
</reference>
<dbReference type="InterPro" id="IPR008554">
    <property type="entry name" value="Glutaredoxin-like"/>
</dbReference>
<comment type="caution">
    <text evidence="1">The sequence shown here is derived from an EMBL/GenBank/DDBJ whole genome shotgun (WGS) entry which is preliminary data.</text>
</comment>
<dbReference type="Proteomes" id="UP000076661">
    <property type="component" value="Unassembled WGS sequence"/>
</dbReference>
<name>A0A162C6E7_9GAMM</name>
<proteinExistence type="predicted"/>
<accession>A0A162C6E7</accession>
<dbReference type="PATRIC" id="fig|1365257.3.peg.3838"/>
<dbReference type="SUPFAM" id="SSF52833">
    <property type="entry name" value="Thioredoxin-like"/>
    <property type="match status" value="1"/>
</dbReference>
<dbReference type="InterPro" id="IPR036249">
    <property type="entry name" value="Thioredoxin-like_sf"/>
</dbReference>
<dbReference type="Gene3D" id="3.40.30.10">
    <property type="entry name" value="Glutaredoxin"/>
    <property type="match status" value="1"/>
</dbReference>
<dbReference type="EMBL" id="AUXX01000036">
    <property type="protein sequence ID" value="KZN62920.1"/>
    <property type="molecule type" value="Genomic_DNA"/>
</dbReference>
<gene>
    <name evidence="1" type="ORF">N478_24610</name>
</gene>
<evidence type="ECO:0000313" key="2">
    <source>
        <dbReference type="Proteomes" id="UP000076661"/>
    </source>
</evidence>
<dbReference type="Pfam" id="PF05768">
    <property type="entry name" value="Glrx-like"/>
    <property type="match status" value="1"/>
</dbReference>
<evidence type="ECO:0008006" key="3">
    <source>
        <dbReference type="Google" id="ProtNLM"/>
    </source>
</evidence>